<dbReference type="EMBL" id="REGN01004253">
    <property type="protein sequence ID" value="RNA18358.1"/>
    <property type="molecule type" value="Genomic_DNA"/>
</dbReference>
<proteinExistence type="predicted"/>
<dbReference type="AlphaFoldDB" id="A0A3M7R541"/>
<protein>
    <submittedName>
        <fullName evidence="1">Uncharacterized protein</fullName>
    </submittedName>
</protein>
<sequence>MSIVYPEIDLGFLQEANWPRLPAATSEVGKNHHSWLVKMSNCMSYLLQRIDNLETENKNQKTSIDTLKALVYSYKTREHTSQKSPVPPLDWKKIASGMVHKVDNAVAIMATIASEMKKKEERVNNITASIPIRLF</sequence>
<name>A0A3M7R541_BRAPC</name>
<comment type="caution">
    <text evidence="1">The sequence shown here is derived from an EMBL/GenBank/DDBJ whole genome shotgun (WGS) entry which is preliminary data.</text>
</comment>
<evidence type="ECO:0000313" key="2">
    <source>
        <dbReference type="Proteomes" id="UP000276133"/>
    </source>
</evidence>
<reference evidence="1 2" key="1">
    <citation type="journal article" date="2018" name="Sci. Rep.">
        <title>Genomic signatures of local adaptation to the degree of environmental predictability in rotifers.</title>
        <authorList>
            <person name="Franch-Gras L."/>
            <person name="Hahn C."/>
            <person name="Garcia-Roger E.M."/>
            <person name="Carmona M.J."/>
            <person name="Serra M."/>
            <person name="Gomez A."/>
        </authorList>
    </citation>
    <scope>NUCLEOTIDE SEQUENCE [LARGE SCALE GENOMIC DNA]</scope>
    <source>
        <strain evidence="1">HYR1</strain>
    </source>
</reference>
<organism evidence="1 2">
    <name type="scientific">Brachionus plicatilis</name>
    <name type="common">Marine rotifer</name>
    <name type="synonym">Brachionus muelleri</name>
    <dbReference type="NCBI Taxonomy" id="10195"/>
    <lineage>
        <taxon>Eukaryota</taxon>
        <taxon>Metazoa</taxon>
        <taxon>Spiralia</taxon>
        <taxon>Gnathifera</taxon>
        <taxon>Rotifera</taxon>
        <taxon>Eurotatoria</taxon>
        <taxon>Monogononta</taxon>
        <taxon>Pseudotrocha</taxon>
        <taxon>Ploima</taxon>
        <taxon>Brachionidae</taxon>
        <taxon>Brachionus</taxon>
    </lineage>
</organism>
<keyword evidence="2" id="KW-1185">Reference proteome</keyword>
<gene>
    <name evidence="1" type="ORF">BpHYR1_034228</name>
</gene>
<accession>A0A3M7R541</accession>
<dbReference type="Proteomes" id="UP000276133">
    <property type="component" value="Unassembled WGS sequence"/>
</dbReference>
<evidence type="ECO:0000313" key="1">
    <source>
        <dbReference type="EMBL" id="RNA18358.1"/>
    </source>
</evidence>